<dbReference type="AlphaFoldDB" id="A0ABD5NAU8"/>
<dbReference type="PANTHER" id="PTHR40045:SF1">
    <property type="entry name" value="YQCI_YCGG FAMILY PROTEIN"/>
    <property type="match status" value="1"/>
</dbReference>
<organism evidence="2 3">
    <name type="scientific">Halobacterium litoreum</name>
    <dbReference type="NCBI Taxonomy" id="2039234"/>
    <lineage>
        <taxon>Archaea</taxon>
        <taxon>Methanobacteriati</taxon>
        <taxon>Methanobacteriota</taxon>
        <taxon>Stenosarchaea group</taxon>
        <taxon>Halobacteria</taxon>
        <taxon>Halobacteriales</taxon>
        <taxon>Halobacteriaceae</taxon>
        <taxon>Halobacterium</taxon>
    </lineage>
</organism>
<name>A0ABD5NAU8_9EURY</name>
<proteinExistence type="predicted"/>
<sequence>MNEPELGALVDQSTLAERVEAGDYPAWADRHWETFREGVTGERDGEPFPCFFGAESVANGEPLYAVVPSLTDPDALLRFRDALLEYLDVYRDREGRASLVTFFAPPERDFEEVDYHEALWHVLNFLHVHDPEPWPADIPTETDDPEWEFCFGGEPMFPTCRAPFYDEHGRYSRYCPVGLEITFQPRQLFDGITADTDAGQRARETIQGRMEEYDGVCPHADLGDWGVDGDREWPQYMFREDDAQAPDECPVTFTRDHPKATAGVDPVAGAPREADD</sequence>
<evidence type="ECO:0000313" key="3">
    <source>
        <dbReference type="Proteomes" id="UP001595660"/>
    </source>
</evidence>
<dbReference type="Proteomes" id="UP001595660">
    <property type="component" value="Unassembled WGS sequence"/>
</dbReference>
<reference evidence="2 3" key="1">
    <citation type="journal article" date="2019" name="Int. J. Syst. Evol. Microbiol.">
        <title>The Global Catalogue of Microorganisms (GCM) 10K type strain sequencing project: providing services to taxonomists for standard genome sequencing and annotation.</title>
        <authorList>
            <consortium name="The Broad Institute Genomics Platform"/>
            <consortium name="The Broad Institute Genome Sequencing Center for Infectious Disease"/>
            <person name="Wu L."/>
            <person name="Ma J."/>
        </authorList>
    </citation>
    <scope>NUCLEOTIDE SEQUENCE [LARGE SCALE GENOMIC DNA]</scope>
    <source>
        <strain evidence="2 3">CGMCC 1.12562</strain>
    </source>
</reference>
<evidence type="ECO:0000313" key="2">
    <source>
        <dbReference type="EMBL" id="MFC3476421.1"/>
    </source>
</evidence>
<dbReference type="EMBL" id="JBHRWN010000002">
    <property type="protein sequence ID" value="MFC3476421.1"/>
    <property type="molecule type" value="Genomic_DNA"/>
</dbReference>
<accession>A0ABD5NAU8</accession>
<gene>
    <name evidence="2" type="ORF">ACFOKC_01645</name>
</gene>
<keyword evidence="3" id="KW-1185">Reference proteome</keyword>
<dbReference type="GeneID" id="69117670"/>
<feature type="region of interest" description="Disordered" evidence="1">
    <location>
        <begin position="244"/>
        <end position="276"/>
    </location>
</feature>
<dbReference type="InterPro" id="IPR014988">
    <property type="entry name" value="Uncharacterised_YqcI/YcgG"/>
</dbReference>
<protein>
    <submittedName>
        <fullName evidence="2">YqcI/YcgG family protein</fullName>
    </submittedName>
</protein>
<comment type="caution">
    <text evidence="2">The sequence shown here is derived from an EMBL/GenBank/DDBJ whole genome shotgun (WGS) entry which is preliminary data.</text>
</comment>
<dbReference type="Pfam" id="PF08892">
    <property type="entry name" value="YqcI_YcgG"/>
    <property type="match status" value="1"/>
</dbReference>
<evidence type="ECO:0000256" key="1">
    <source>
        <dbReference type="SAM" id="MobiDB-lite"/>
    </source>
</evidence>
<dbReference type="PANTHER" id="PTHR40045">
    <property type="entry name" value="YCGG FAMILY PROTEIN"/>
    <property type="match status" value="1"/>
</dbReference>
<dbReference type="RefSeq" id="WP_232572428.1">
    <property type="nucleotide sequence ID" value="NZ_CP089466.1"/>
</dbReference>